<reference evidence="3 4" key="1">
    <citation type="journal article" date="2016" name="Nat. Commun.">
        <title>Thousands of microbial genomes shed light on interconnected biogeochemical processes in an aquifer system.</title>
        <authorList>
            <person name="Anantharaman K."/>
            <person name="Brown C.T."/>
            <person name="Hug L.A."/>
            <person name="Sharon I."/>
            <person name="Castelle C.J."/>
            <person name="Probst A.J."/>
            <person name="Thomas B.C."/>
            <person name="Singh A."/>
            <person name="Wilkins M.J."/>
            <person name="Karaoz U."/>
            <person name="Brodie E.L."/>
            <person name="Williams K.H."/>
            <person name="Hubbard S.S."/>
            <person name="Banfield J.F."/>
        </authorList>
    </citation>
    <scope>NUCLEOTIDE SEQUENCE [LARGE SCALE GENOMIC DNA]</scope>
</reference>
<evidence type="ECO:0000313" key="3">
    <source>
        <dbReference type="EMBL" id="OGM06492.1"/>
    </source>
</evidence>
<feature type="region of interest" description="Disordered" evidence="1">
    <location>
        <begin position="404"/>
        <end position="427"/>
    </location>
</feature>
<accession>A0A1F7WUJ8</accession>
<dbReference type="STRING" id="1817813.A2008_03990"/>
<gene>
    <name evidence="3" type="ORF">A2008_03990</name>
</gene>
<evidence type="ECO:0000256" key="1">
    <source>
        <dbReference type="SAM" id="MobiDB-lite"/>
    </source>
</evidence>
<dbReference type="EMBL" id="MGFH01000061">
    <property type="protein sequence ID" value="OGM06492.1"/>
    <property type="molecule type" value="Genomic_DNA"/>
</dbReference>
<evidence type="ECO:0000256" key="2">
    <source>
        <dbReference type="SAM" id="SignalP"/>
    </source>
</evidence>
<sequence length="465" mass="51678">MNANKNLIMFMALLLLCAFTAVFPGAAAFAGDSLNESEMVILRPHKTGPTDSLVYMKDSSGSDINKILRDNPEFIKQVRLYQSIQKEKFAEGLKKNFRLSDAQLNKILAGYKPDPVYMVLNEGMVTSVSFANSKPFGVLEIGADGKTSLSVKAAPLVTLSADTINELKTGDRWGYETVCHEIGHVIMYPTHGMLAYPHDLTENLIEKIKKEGHWKNKVTTPTFAMLEGWAEFNGAFFTGRPIGDYTRIDGRAKTEDEMIRTEGLVAKIMLDISMNAEINADKDKGYEKIMDTMRAHKCRTLNSFLVDYVKDYPADRAVVEKIVKNNTGGTVTIDYDYGFKDWWADKSQDLKKTFAVVKDWFTGLFKKKDKTAAASSMAGAATIVPAPIRSRTLVRDEKAPAFGNGGGALKLSGETREGESASQTSEFNKKWKSLYEEYKKALAENNDSKASEILEEIKALNGKIK</sequence>
<name>A0A1F7WUJ8_9BACT</name>
<feature type="signal peptide" evidence="2">
    <location>
        <begin position="1"/>
        <end position="30"/>
    </location>
</feature>
<evidence type="ECO:0000313" key="4">
    <source>
        <dbReference type="Proteomes" id="UP000178735"/>
    </source>
</evidence>
<dbReference type="Proteomes" id="UP000178735">
    <property type="component" value="Unassembled WGS sequence"/>
</dbReference>
<organism evidence="3 4">
    <name type="scientific">Candidatus Wallbacteria bacterium GWC2_49_35</name>
    <dbReference type="NCBI Taxonomy" id="1817813"/>
    <lineage>
        <taxon>Bacteria</taxon>
        <taxon>Candidatus Walliibacteriota</taxon>
    </lineage>
</organism>
<proteinExistence type="predicted"/>
<keyword evidence="2" id="KW-0732">Signal</keyword>
<feature type="chain" id="PRO_5009533594" evidence="2">
    <location>
        <begin position="31"/>
        <end position="465"/>
    </location>
</feature>
<comment type="caution">
    <text evidence="3">The sequence shown here is derived from an EMBL/GenBank/DDBJ whole genome shotgun (WGS) entry which is preliminary data.</text>
</comment>
<protein>
    <submittedName>
        <fullName evidence="3">Uncharacterized protein</fullName>
    </submittedName>
</protein>
<dbReference type="AlphaFoldDB" id="A0A1F7WUJ8"/>